<dbReference type="InterPro" id="IPR009030">
    <property type="entry name" value="Growth_fac_rcpt_cys_sf"/>
</dbReference>
<proteinExistence type="predicted"/>
<dbReference type="KEGG" id="cvr:CHLNCDRAFT_58424"/>
<evidence type="ECO:0000313" key="3">
    <source>
        <dbReference type="EMBL" id="EFN53625.1"/>
    </source>
</evidence>
<dbReference type="eggNOG" id="ENOG502S74M">
    <property type="taxonomic scope" value="Eukaryota"/>
</dbReference>
<reference evidence="3 4" key="1">
    <citation type="journal article" date="2010" name="Plant Cell">
        <title>The Chlorella variabilis NC64A genome reveals adaptation to photosymbiosis, coevolution with viruses, and cryptic sex.</title>
        <authorList>
            <person name="Blanc G."/>
            <person name="Duncan G."/>
            <person name="Agarkova I."/>
            <person name="Borodovsky M."/>
            <person name="Gurnon J."/>
            <person name="Kuo A."/>
            <person name="Lindquist E."/>
            <person name="Lucas S."/>
            <person name="Pangilinan J."/>
            <person name="Polle J."/>
            <person name="Salamov A."/>
            <person name="Terry A."/>
            <person name="Yamada T."/>
            <person name="Dunigan D.D."/>
            <person name="Grigoriev I.V."/>
            <person name="Claverie J.M."/>
            <person name="Van Etten J.L."/>
        </authorList>
    </citation>
    <scope>NUCLEOTIDE SEQUENCE [LARGE SCALE GENOMIC DNA]</scope>
    <source>
        <strain evidence="3 4">NC64A</strain>
    </source>
</reference>
<name>E1ZK32_CHLVA</name>
<dbReference type="Pfam" id="PF07699">
    <property type="entry name" value="Ephrin_rec_like"/>
    <property type="match status" value="2"/>
</dbReference>
<evidence type="ECO:0000259" key="2">
    <source>
        <dbReference type="Pfam" id="PF07699"/>
    </source>
</evidence>
<dbReference type="EMBL" id="GL433850">
    <property type="protein sequence ID" value="EFN53625.1"/>
    <property type="molecule type" value="Genomic_DNA"/>
</dbReference>
<dbReference type="RefSeq" id="XP_005845727.1">
    <property type="nucleotide sequence ID" value="XM_005845665.1"/>
</dbReference>
<protein>
    <recommendedName>
        <fullName evidence="2">Tyrosine-protein kinase ephrin type A/B receptor-like domain-containing protein</fullName>
    </recommendedName>
</protein>
<dbReference type="PANTHER" id="PTHR46967:SF2">
    <property type="entry name" value="SUSHI, VON WILLEBRAND FACTOR TYPE A, EGF AND PENTRAXIN DOMAIN-CONTAINING PROTEIN 1-LIKE"/>
    <property type="match status" value="1"/>
</dbReference>
<dbReference type="Proteomes" id="UP000008141">
    <property type="component" value="Unassembled WGS sequence"/>
</dbReference>
<feature type="chain" id="PRO_5003155829" description="Tyrosine-protein kinase ephrin type A/B receptor-like domain-containing protein" evidence="1">
    <location>
        <begin position="20"/>
        <end position="828"/>
    </location>
</feature>
<dbReference type="InParanoid" id="E1ZK32"/>
<evidence type="ECO:0000256" key="1">
    <source>
        <dbReference type="SAM" id="SignalP"/>
    </source>
</evidence>
<feature type="signal peptide" evidence="1">
    <location>
        <begin position="1"/>
        <end position="19"/>
    </location>
</feature>
<accession>E1ZK32</accession>
<dbReference type="PANTHER" id="PTHR46967">
    <property type="entry name" value="INSULIN-LIKE GROWTH FACTOR BINDING PROTEIN,N-TERMINAL"/>
    <property type="match status" value="1"/>
</dbReference>
<feature type="domain" description="Tyrosine-protein kinase ephrin type A/B receptor-like" evidence="2">
    <location>
        <begin position="715"/>
        <end position="762"/>
    </location>
</feature>
<organism evidence="4">
    <name type="scientific">Chlorella variabilis</name>
    <name type="common">Green alga</name>
    <dbReference type="NCBI Taxonomy" id="554065"/>
    <lineage>
        <taxon>Eukaryota</taxon>
        <taxon>Viridiplantae</taxon>
        <taxon>Chlorophyta</taxon>
        <taxon>core chlorophytes</taxon>
        <taxon>Trebouxiophyceae</taxon>
        <taxon>Chlorellales</taxon>
        <taxon>Chlorellaceae</taxon>
        <taxon>Chlorella clade</taxon>
        <taxon>Chlorella</taxon>
    </lineage>
</organism>
<dbReference type="Gene3D" id="2.10.50.10">
    <property type="entry name" value="Tumor Necrosis Factor Receptor, subunit A, domain 2"/>
    <property type="match status" value="4"/>
</dbReference>
<dbReference type="InterPro" id="IPR011641">
    <property type="entry name" value="Tyr-kin_ephrin_A/B_rcpt-like"/>
</dbReference>
<sequence length="828" mass="85654">MQLALRALLLLAVAQHAHAGCTAGYLALDLLNANSTDCRSSLLARCLSTFRVAVDAACAIQLTPLAGGGAYVPAIWSTHAAATYARLQECPTSASAAVPTSSDPTEAEVKAAIQTALERHIYGDAYALAVSGVAWDTGTVLVTTAADTCQLKFGITSIDNASNSLVTKLAPHAVKVQCLVAGLLSVGEECELDPLLAPPDCSPGRRPVALTALTQACALCTPAHPTSTLEYLGPRSTYQPYLGQAAGSACLACPDPEFTSYTGADDCTVPVVTVCPDGHELNSLTDECDGCPAGTKRDSATEEFCIPCPPGHYSPVNASSCTPCPLDQFSPIYGLAEQDAVGVKKCWYCPNGTLAITEDSQSGQTGSTACDPCPPGTFSKVVGGATHRTCAACEDGYYRAGWGSAINNECKQIPAGWKESNRTVAAYDRAKIELCNKGEVSSWSGATRTPPNPEACSPCVANTYAPRRGMAACQQCVGGTAPTSSVGSPGFDKCTACEGNTYRPVSSTSSTCLVCTAGKEVHGTSHRGCSPCSAGWFMPDEANGTNLALPALSGSCSRCPTFLFYFFVFFFARPGVVQQRGGARAFVLQAEFATRPANQYQNRTGQAACVLCPAGSSTSDTGNTQCYPCPLGTYSTSPEMNCVPAPEGSYVGTTGATAYTACPTGTFSNSAGAEACDICVAGQYANVKGSKACKTCGAGSWSSGAAASCTKCLPGYYASPGSGMCSPCKPGSFSNVSGMGVCLGCPLGRQCPSIATKEPQPCPKGSYSNKEGARLCTLCAANTYQDVRGQRGCKVCASGYTTRGLQGQSACQPMRTQTRRMLRSHFSS</sequence>
<keyword evidence="1" id="KW-0732">Signal</keyword>
<dbReference type="SMART" id="SM01411">
    <property type="entry name" value="Ephrin_rec_like"/>
    <property type="match status" value="8"/>
</dbReference>
<dbReference type="GeneID" id="17353051"/>
<dbReference type="AlphaFoldDB" id="E1ZK32"/>
<evidence type="ECO:0000313" key="4">
    <source>
        <dbReference type="Proteomes" id="UP000008141"/>
    </source>
</evidence>
<dbReference type="STRING" id="554065.E1ZK32"/>
<dbReference type="OrthoDB" id="527488at2759"/>
<keyword evidence="4" id="KW-1185">Reference proteome</keyword>
<feature type="domain" description="Tyrosine-protein kinase ephrin type A/B receptor-like" evidence="2">
    <location>
        <begin position="765"/>
        <end position="805"/>
    </location>
</feature>
<gene>
    <name evidence="3" type="ORF">CHLNCDRAFT_58424</name>
</gene>
<dbReference type="SUPFAM" id="SSF57184">
    <property type="entry name" value="Growth factor receptor domain"/>
    <property type="match status" value="3"/>
</dbReference>